<evidence type="ECO:0000256" key="2">
    <source>
        <dbReference type="PROSITE-ProRule" id="PRU00176"/>
    </source>
</evidence>
<feature type="compositionally biased region" description="Polar residues" evidence="3">
    <location>
        <begin position="458"/>
        <end position="472"/>
    </location>
</feature>
<feature type="compositionally biased region" description="Polar residues" evidence="3">
    <location>
        <begin position="146"/>
        <end position="158"/>
    </location>
</feature>
<dbReference type="GO" id="GO:0003729">
    <property type="term" value="F:mRNA binding"/>
    <property type="evidence" value="ECO:0007669"/>
    <property type="project" value="TreeGrafter"/>
</dbReference>
<dbReference type="PROSITE" id="PS50102">
    <property type="entry name" value="RRM"/>
    <property type="match status" value="2"/>
</dbReference>
<feature type="domain" description="RRM" evidence="4">
    <location>
        <begin position="183"/>
        <end position="265"/>
    </location>
</feature>
<evidence type="ECO:0000256" key="3">
    <source>
        <dbReference type="SAM" id="MobiDB-lite"/>
    </source>
</evidence>
<feature type="region of interest" description="Disordered" evidence="3">
    <location>
        <begin position="70"/>
        <end position="105"/>
    </location>
</feature>
<dbReference type="InterPro" id="IPR035979">
    <property type="entry name" value="RBD_domain_sf"/>
</dbReference>
<dbReference type="PANTHER" id="PTHR23003">
    <property type="entry name" value="RNA RECOGNITION MOTIF RRM DOMAIN CONTAINING PROTEIN"/>
    <property type="match status" value="1"/>
</dbReference>
<name>A0AAN6V5Z0_9PEZI</name>
<dbReference type="InterPro" id="IPR012677">
    <property type="entry name" value="Nucleotide-bd_a/b_plait_sf"/>
</dbReference>
<evidence type="ECO:0000259" key="4">
    <source>
        <dbReference type="PROSITE" id="PS50102"/>
    </source>
</evidence>
<feature type="compositionally biased region" description="Polar residues" evidence="3">
    <location>
        <begin position="70"/>
        <end position="83"/>
    </location>
</feature>
<feature type="domain" description="RRM" evidence="4">
    <location>
        <begin position="366"/>
        <end position="446"/>
    </location>
</feature>
<dbReference type="CDD" id="cd00590">
    <property type="entry name" value="RRM_SF"/>
    <property type="match status" value="1"/>
</dbReference>
<keyword evidence="6" id="KW-1185">Reference proteome</keyword>
<dbReference type="Pfam" id="PF00076">
    <property type="entry name" value="RRM_1"/>
    <property type="match status" value="2"/>
</dbReference>
<evidence type="ECO:0000313" key="5">
    <source>
        <dbReference type="EMBL" id="KAK4145412.1"/>
    </source>
</evidence>
<proteinExistence type="predicted"/>
<sequence length="604" mass="66298">MSAMLRAGQYGNRGANLRRVRSFSLSGNSSSAGSESDDAGARLSVASMDDCSPHVRFASVNDDIAPTSLASSVDFTDSNSDGSGSKFEMGSKPSGDVFDGSPLKSALKTPREITDQIAPAFNYYDDKNGQAMALKANDNRRVMRSATTPGGMTATGNDRTLHHSSSRHEIGGVDAQGIYPPSACVFVANLPESQEDRAIEAAITREFSRFGTVFVKIRREARGNILGMPYAFVQYTNDEDAKAAMEEGRGILILGRPCRTEMVRANRAFVMYSRRGDQINPTIAREILEPYGQLSKCEMLSVQMQEAMSLPTAVFVEFARFEPKRDLNYALRRHGDYRIDAFDTKKNTSRGDPHEEFLDKYDLDRRSVFVGNLPLNVTEAEIREFFGHAGEIVGVNIIARPNYSGQVTRAFAFVQFARADVPDHVVKNFNETFFRNNIVRVERKVFKHVGTPRRVKSQAFSIKTSTTPQTPRTDMFGKSPMGSARFSGHREEFPTSATRHGYNNYDMGHSFGPAGYPAPSPVGPANGQPFVGASGIPVTPSTAQFMPNPFGFAGGYWPGMSSMGQDPMTGQTLWSYTPPVNAMGQPMETPTRGRPNDHGYFQGA</sequence>
<dbReference type="InterPro" id="IPR050374">
    <property type="entry name" value="RRT5_SRSF_SR"/>
</dbReference>
<dbReference type="Proteomes" id="UP001302676">
    <property type="component" value="Unassembled WGS sequence"/>
</dbReference>
<protein>
    <recommendedName>
        <fullName evidence="4">RRM domain-containing protein</fullName>
    </recommendedName>
</protein>
<dbReference type="AlphaFoldDB" id="A0AAN6V5Z0"/>
<dbReference type="InterPro" id="IPR000504">
    <property type="entry name" value="RRM_dom"/>
</dbReference>
<comment type="caution">
    <text evidence="5">The sequence shown here is derived from an EMBL/GenBank/DDBJ whole genome shotgun (WGS) entry which is preliminary data.</text>
</comment>
<accession>A0AAN6V5Z0</accession>
<feature type="region of interest" description="Disordered" evidence="3">
    <location>
        <begin position="146"/>
        <end position="165"/>
    </location>
</feature>
<reference evidence="5" key="2">
    <citation type="submission" date="2023-05" db="EMBL/GenBank/DDBJ databases">
        <authorList>
            <consortium name="Lawrence Berkeley National Laboratory"/>
            <person name="Steindorff A."/>
            <person name="Hensen N."/>
            <person name="Bonometti L."/>
            <person name="Westerberg I."/>
            <person name="Brannstrom I.O."/>
            <person name="Guillou S."/>
            <person name="Cros-Aarteil S."/>
            <person name="Calhoun S."/>
            <person name="Haridas S."/>
            <person name="Kuo A."/>
            <person name="Mondo S."/>
            <person name="Pangilinan J."/>
            <person name="Riley R."/>
            <person name="Labutti K."/>
            <person name="Andreopoulos B."/>
            <person name="Lipzen A."/>
            <person name="Chen C."/>
            <person name="Yanf M."/>
            <person name="Daum C."/>
            <person name="Ng V."/>
            <person name="Clum A."/>
            <person name="Ohm R."/>
            <person name="Martin F."/>
            <person name="Silar P."/>
            <person name="Natvig D."/>
            <person name="Lalanne C."/>
            <person name="Gautier V."/>
            <person name="Ament-Velasquez S.L."/>
            <person name="Kruys A."/>
            <person name="Hutchinson M.I."/>
            <person name="Powell A.J."/>
            <person name="Barry K."/>
            <person name="Miller A.N."/>
            <person name="Grigoriev I.V."/>
            <person name="Debuchy R."/>
            <person name="Gladieux P."/>
            <person name="Thoren M.H."/>
            <person name="Johannesson H."/>
        </authorList>
    </citation>
    <scope>NUCLEOTIDE SEQUENCE</scope>
    <source>
        <strain evidence="5">CBS 141.50</strain>
    </source>
</reference>
<organism evidence="5 6">
    <name type="scientific">Dichotomopilus funicola</name>
    <dbReference type="NCBI Taxonomy" id="1934379"/>
    <lineage>
        <taxon>Eukaryota</taxon>
        <taxon>Fungi</taxon>
        <taxon>Dikarya</taxon>
        <taxon>Ascomycota</taxon>
        <taxon>Pezizomycotina</taxon>
        <taxon>Sordariomycetes</taxon>
        <taxon>Sordariomycetidae</taxon>
        <taxon>Sordariales</taxon>
        <taxon>Chaetomiaceae</taxon>
        <taxon>Dichotomopilus</taxon>
    </lineage>
</organism>
<dbReference type="GO" id="GO:1990904">
    <property type="term" value="C:ribonucleoprotein complex"/>
    <property type="evidence" value="ECO:0007669"/>
    <property type="project" value="TreeGrafter"/>
</dbReference>
<dbReference type="SMART" id="SM00360">
    <property type="entry name" value="RRM"/>
    <property type="match status" value="2"/>
</dbReference>
<gene>
    <name evidence="5" type="ORF">C8A04DRAFT_26921</name>
</gene>
<dbReference type="EMBL" id="MU853569">
    <property type="protein sequence ID" value="KAK4145412.1"/>
    <property type="molecule type" value="Genomic_DNA"/>
</dbReference>
<evidence type="ECO:0000256" key="1">
    <source>
        <dbReference type="ARBA" id="ARBA00022884"/>
    </source>
</evidence>
<keyword evidence="1 2" id="KW-0694">RNA-binding</keyword>
<dbReference type="GO" id="GO:0005634">
    <property type="term" value="C:nucleus"/>
    <property type="evidence" value="ECO:0007669"/>
    <property type="project" value="TreeGrafter"/>
</dbReference>
<reference evidence="5" key="1">
    <citation type="journal article" date="2023" name="Mol. Phylogenet. Evol.">
        <title>Genome-scale phylogeny and comparative genomics of the fungal order Sordariales.</title>
        <authorList>
            <person name="Hensen N."/>
            <person name="Bonometti L."/>
            <person name="Westerberg I."/>
            <person name="Brannstrom I.O."/>
            <person name="Guillou S."/>
            <person name="Cros-Aarteil S."/>
            <person name="Calhoun S."/>
            <person name="Haridas S."/>
            <person name="Kuo A."/>
            <person name="Mondo S."/>
            <person name="Pangilinan J."/>
            <person name="Riley R."/>
            <person name="LaButti K."/>
            <person name="Andreopoulos B."/>
            <person name="Lipzen A."/>
            <person name="Chen C."/>
            <person name="Yan M."/>
            <person name="Daum C."/>
            <person name="Ng V."/>
            <person name="Clum A."/>
            <person name="Steindorff A."/>
            <person name="Ohm R.A."/>
            <person name="Martin F."/>
            <person name="Silar P."/>
            <person name="Natvig D.O."/>
            <person name="Lalanne C."/>
            <person name="Gautier V."/>
            <person name="Ament-Velasquez S.L."/>
            <person name="Kruys A."/>
            <person name="Hutchinson M.I."/>
            <person name="Powell A.J."/>
            <person name="Barry K."/>
            <person name="Miller A.N."/>
            <person name="Grigoriev I.V."/>
            <person name="Debuchy R."/>
            <person name="Gladieux P."/>
            <person name="Hiltunen Thoren M."/>
            <person name="Johannesson H."/>
        </authorList>
    </citation>
    <scope>NUCLEOTIDE SEQUENCE</scope>
    <source>
        <strain evidence="5">CBS 141.50</strain>
    </source>
</reference>
<dbReference type="PANTHER" id="PTHR23003:SF3">
    <property type="entry name" value="FI21236P1-RELATED"/>
    <property type="match status" value="1"/>
</dbReference>
<dbReference type="GeneID" id="87816710"/>
<dbReference type="GO" id="GO:0005737">
    <property type="term" value="C:cytoplasm"/>
    <property type="evidence" value="ECO:0007669"/>
    <property type="project" value="TreeGrafter"/>
</dbReference>
<dbReference type="RefSeq" id="XP_062638783.1">
    <property type="nucleotide sequence ID" value="XM_062780097.1"/>
</dbReference>
<dbReference type="Gene3D" id="3.30.70.330">
    <property type="match status" value="2"/>
</dbReference>
<dbReference type="SUPFAM" id="SSF54928">
    <property type="entry name" value="RNA-binding domain, RBD"/>
    <property type="match status" value="2"/>
</dbReference>
<feature type="region of interest" description="Disordered" evidence="3">
    <location>
        <begin position="458"/>
        <end position="488"/>
    </location>
</feature>
<evidence type="ECO:0000313" key="6">
    <source>
        <dbReference type="Proteomes" id="UP001302676"/>
    </source>
</evidence>